<comment type="caution">
    <text evidence="2">The sequence shown here is derived from an EMBL/GenBank/DDBJ whole genome shotgun (WGS) entry which is preliminary data.</text>
</comment>
<accession>A0A5B7GP11</accession>
<reference evidence="2 3" key="1">
    <citation type="submission" date="2019-05" db="EMBL/GenBank/DDBJ databases">
        <title>Another draft genome of Portunus trituberculatus and its Hox gene families provides insights of decapod evolution.</title>
        <authorList>
            <person name="Jeong J.-H."/>
            <person name="Song I."/>
            <person name="Kim S."/>
            <person name="Choi T."/>
            <person name="Kim D."/>
            <person name="Ryu S."/>
            <person name="Kim W."/>
        </authorList>
    </citation>
    <scope>NUCLEOTIDE SEQUENCE [LARGE SCALE GENOMIC DNA]</scope>
    <source>
        <tissue evidence="2">Muscle</tissue>
    </source>
</reference>
<evidence type="ECO:0000313" key="2">
    <source>
        <dbReference type="EMBL" id="MPC59246.1"/>
    </source>
</evidence>
<evidence type="ECO:0000256" key="1">
    <source>
        <dbReference type="SAM" id="MobiDB-lite"/>
    </source>
</evidence>
<name>A0A5B7GP11_PORTR</name>
<feature type="compositionally biased region" description="Basic and acidic residues" evidence="1">
    <location>
        <begin position="82"/>
        <end position="91"/>
    </location>
</feature>
<sequence length="91" mass="10659">MITPNNYTIINVPQLSCDLRHLVLRISEATTVRLRQANGARNAVGEWRGRNKRKIIEYQKKKTGKGDKKKKINLNKTNGIKEWPDQRRDQF</sequence>
<feature type="region of interest" description="Disordered" evidence="1">
    <location>
        <begin position="61"/>
        <end position="91"/>
    </location>
</feature>
<evidence type="ECO:0000313" key="3">
    <source>
        <dbReference type="Proteomes" id="UP000324222"/>
    </source>
</evidence>
<dbReference type="Proteomes" id="UP000324222">
    <property type="component" value="Unassembled WGS sequence"/>
</dbReference>
<dbReference type="AlphaFoldDB" id="A0A5B7GP11"/>
<keyword evidence="3" id="KW-1185">Reference proteome</keyword>
<protein>
    <submittedName>
        <fullName evidence="2">Uncharacterized protein</fullName>
    </submittedName>
</protein>
<gene>
    <name evidence="2" type="ORF">E2C01_053262</name>
</gene>
<proteinExistence type="predicted"/>
<organism evidence="2 3">
    <name type="scientific">Portunus trituberculatus</name>
    <name type="common">Swimming crab</name>
    <name type="synonym">Neptunus trituberculatus</name>
    <dbReference type="NCBI Taxonomy" id="210409"/>
    <lineage>
        <taxon>Eukaryota</taxon>
        <taxon>Metazoa</taxon>
        <taxon>Ecdysozoa</taxon>
        <taxon>Arthropoda</taxon>
        <taxon>Crustacea</taxon>
        <taxon>Multicrustacea</taxon>
        <taxon>Malacostraca</taxon>
        <taxon>Eumalacostraca</taxon>
        <taxon>Eucarida</taxon>
        <taxon>Decapoda</taxon>
        <taxon>Pleocyemata</taxon>
        <taxon>Brachyura</taxon>
        <taxon>Eubrachyura</taxon>
        <taxon>Portunoidea</taxon>
        <taxon>Portunidae</taxon>
        <taxon>Portuninae</taxon>
        <taxon>Portunus</taxon>
    </lineage>
</organism>
<dbReference type="EMBL" id="VSRR010016388">
    <property type="protein sequence ID" value="MPC59246.1"/>
    <property type="molecule type" value="Genomic_DNA"/>
</dbReference>